<evidence type="ECO:0000256" key="1">
    <source>
        <dbReference type="ARBA" id="ARBA00022734"/>
    </source>
</evidence>
<evidence type="ECO:0000256" key="3">
    <source>
        <dbReference type="SAM" id="Phobius"/>
    </source>
</evidence>
<dbReference type="GeneTree" id="ENSGT00940000164508"/>
<dbReference type="Proteomes" id="UP000261340">
    <property type="component" value="Unplaced"/>
</dbReference>
<evidence type="ECO:0000313" key="5">
    <source>
        <dbReference type="Ensembl" id="ENSACIP00000023090.1"/>
    </source>
</evidence>
<dbReference type="Gene3D" id="3.10.100.10">
    <property type="entry name" value="Mannose-Binding Protein A, subunit A"/>
    <property type="match status" value="1"/>
</dbReference>
<feature type="transmembrane region" description="Helical" evidence="3">
    <location>
        <begin position="57"/>
        <end position="79"/>
    </location>
</feature>
<evidence type="ECO:0000313" key="6">
    <source>
        <dbReference type="Proteomes" id="UP000261340"/>
    </source>
</evidence>
<dbReference type="PROSITE" id="PS00615">
    <property type="entry name" value="C_TYPE_LECTIN_1"/>
    <property type="match status" value="1"/>
</dbReference>
<dbReference type="Ensembl" id="ENSACIT00000023700.1">
    <property type="protein sequence ID" value="ENSACIP00000023090.1"/>
    <property type="gene ID" value="ENSACIG00000017867.1"/>
</dbReference>
<dbReference type="CDD" id="cd03590">
    <property type="entry name" value="CLECT_DC-SIGN_like"/>
    <property type="match status" value="1"/>
</dbReference>
<reference evidence="5" key="1">
    <citation type="submission" date="2025-08" db="UniProtKB">
        <authorList>
            <consortium name="Ensembl"/>
        </authorList>
    </citation>
    <scope>IDENTIFICATION</scope>
</reference>
<dbReference type="InterPro" id="IPR001304">
    <property type="entry name" value="C-type_lectin-like"/>
</dbReference>
<keyword evidence="3" id="KW-0812">Transmembrane</keyword>
<proteinExistence type="predicted"/>
<sequence>MESQYHQFGSSDSSSAHEEPKILSQTGNIFMSFGFNQVISSYTAIKRWSLFVGMKRIVIFVLYGLLVLLLLILLMVTGIKCTTLVQIGHNLVNQNVSILIIIGTCAEGWVSYQSHCYLLATTSVTWSKAEDLCKAHGGHLLVLNNVEELDYISKIIPVRHNYWIGLVERQHEGQWSWVDGTDLRSTPMFWDKGQPDDWDYRENGEDCGQLHGSERRKRKLLNDAECTQSYRYICEKRA</sequence>
<dbReference type="InterPro" id="IPR018378">
    <property type="entry name" value="C-type_lectin_CS"/>
</dbReference>
<dbReference type="SMART" id="SM00034">
    <property type="entry name" value="CLECT"/>
    <property type="match status" value="1"/>
</dbReference>
<keyword evidence="6" id="KW-1185">Reference proteome</keyword>
<evidence type="ECO:0000259" key="4">
    <source>
        <dbReference type="PROSITE" id="PS50041"/>
    </source>
</evidence>
<keyword evidence="2" id="KW-1015">Disulfide bond</keyword>
<keyword evidence="3" id="KW-0472">Membrane</keyword>
<evidence type="ECO:0000256" key="2">
    <source>
        <dbReference type="ARBA" id="ARBA00023157"/>
    </source>
</evidence>
<feature type="domain" description="C-type lectin" evidence="4">
    <location>
        <begin position="112"/>
        <end position="235"/>
    </location>
</feature>
<dbReference type="InterPro" id="IPR016187">
    <property type="entry name" value="CTDL_fold"/>
</dbReference>
<reference evidence="5" key="2">
    <citation type="submission" date="2025-09" db="UniProtKB">
        <authorList>
            <consortium name="Ensembl"/>
        </authorList>
    </citation>
    <scope>IDENTIFICATION</scope>
</reference>
<dbReference type="InterPro" id="IPR033989">
    <property type="entry name" value="CD209-like_CTLD"/>
</dbReference>
<keyword evidence="1" id="KW-0430">Lectin</keyword>
<organism evidence="5 6">
    <name type="scientific">Amphilophus citrinellus</name>
    <name type="common">Midas cichlid</name>
    <name type="synonym">Cichlasoma citrinellum</name>
    <dbReference type="NCBI Taxonomy" id="61819"/>
    <lineage>
        <taxon>Eukaryota</taxon>
        <taxon>Metazoa</taxon>
        <taxon>Chordata</taxon>
        <taxon>Craniata</taxon>
        <taxon>Vertebrata</taxon>
        <taxon>Euteleostomi</taxon>
        <taxon>Actinopterygii</taxon>
        <taxon>Neopterygii</taxon>
        <taxon>Teleostei</taxon>
        <taxon>Neoteleostei</taxon>
        <taxon>Acanthomorphata</taxon>
        <taxon>Ovalentaria</taxon>
        <taxon>Cichlomorphae</taxon>
        <taxon>Cichliformes</taxon>
        <taxon>Cichlidae</taxon>
        <taxon>New World cichlids</taxon>
        <taxon>Cichlasomatinae</taxon>
        <taxon>Heroini</taxon>
        <taxon>Amphilophus</taxon>
    </lineage>
</organism>
<protein>
    <submittedName>
        <fullName evidence="5">Asialoglycoprotein receptor-like 1</fullName>
    </submittedName>
</protein>
<dbReference type="InterPro" id="IPR016186">
    <property type="entry name" value="C-type_lectin-like/link_sf"/>
</dbReference>
<dbReference type="SUPFAM" id="SSF56436">
    <property type="entry name" value="C-type lectin-like"/>
    <property type="match status" value="1"/>
</dbReference>
<keyword evidence="3" id="KW-1133">Transmembrane helix</keyword>
<dbReference type="PROSITE" id="PS50041">
    <property type="entry name" value="C_TYPE_LECTIN_2"/>
    <property type="match status" value="1"/>
</dbReference>
<dbReference type="InterPro" id="IPR050111">
    <property type="entry name" value="C-type_lectin/snaclec_domain"/>
</dbReference>
<dbReference type="Pfam" id="PF00059">
    <property type="entry name" value="Lectin_C"/>
    <property type="match status" value="1"/>
</dbReference>
<dbReference type="GO" id="GO:0030246">
    <property type="term" value="F:carbohydrate binding"/>
    <property type="evidence" value="ECO:0007669"/>
    <property type="project" value="UniProtKB-KW"/>
</dbReference>
<dbReference type="PANTHER" id="PTHR22803">
    <property type="entry name" value="MANNOSE, PHOSPHOLIPASE, LECTIN RECEPTOR RELATED"/>
    <property type="match status" value="1"/>
</dbReference>
<name>A0A3Q0SSD5_AMPCI</name>
<dbReference type="AlphaFoldDB" id="A0A3Q0SSD5"/>
<accession>A0A3Q0SSD5</accession>